<dbReference type="GO" id="GO:0030154">
    <property type="term" value="P:cell differentiation"/>
    <property type="evidence" value="ECO:0007669"/>
    <property type="project" value="TreeGrafter"/>
</dbReference>
<keyword evidence="3" id="KW-0539">Nucleus</keyword>
<dbReference type="PROSITE" id="PS00346">
    <property type="entry name" value="ETS_DOMAIN_2"/>
    <property type="match status" value="1"/>
</dbReference>
<dbReference type="eggNOG" id="KOG3804">
    <property type="taxonomic scope" value="Eukaryota"/>
</dbReference>
<dbReference type="PANTHER" id="PTHR11849:SF191">
    <property type="entry name" value="ECDYSONE-INDUCED PROTEIN 74EF ISOFORM B"/>
    <property type="match status" value="1"/>
</dbReference>
<dbReference type="PROSITE" id="PS00345">
    <property type="entry name" value="ETS_DOMAIN_1"/>
    <property type="match status" value="1"/>
</dbReference>
<comment type="subcellular location">
    <subcellularLocation>
        <location evidence="3">Nucleus</location>
    </subcellularLocation>
</comment>
<dbReference type="HOGENOM" id="CLU_641294_0_0_1"/>
<dbReference type="InterPro" id="IPR036390">
    <property type="entry name" value="WH_DNA-bd_sf"/>
</dbReference>
<gene>
    <name evidence="6" type="ORF">CAEBREN_19391</name>
</gene>
<dbReference type="Gene3D" id="1.10.10.10">
    <property type="entry name" value="Winged helix-like DNA-binding domain superfamily/Winged helix DNA-binding domain"/>
    <property type="match status" value="1"/>
</dbReference>
<evidence type="ECO:0000256" key="4">
    <source>
        <dbReference type="SAM" id="MobiDB-lite"/>
    </source>
</evidence>
<evidence type="ECO:0000313" key="6">
    <source>
        <dbReference type="EMBL" id="EGT47875.1"/>
    </source>
</evidence>
<dbReference type="PRINTS" id="PR00454">
    <property type="entry name" value="ETSDOMAIN"/>
</dbReference>
<feature type="region of interest" description="Disordered" evidence="4">
    <location>
        <begin position="39"/>
        <end position="64"/>
    </location>
</feature>
<dbReference type="STRING" id="135651.G0MYY3"/>
<keyword evidence="7" id="KW-1185">Reference proteome</keyword>
<dbReference type="PANTHER" id="PTHR11849">
    <property type="entry name" value="ETS"/>
    <property type="match status" value="1"/>
</dbReference>
<feature type="compositionally biased region" description="Low complexity" evidence="4">
    <location>
        <begin position="145"/>
        <end position="155"/>
    </location>
</feature>
<dbReference type="SUPFAM" id="SSF46785">
    <property type="entry name" value="Winged helix' DNA-binding domain"/>
    <property type="match status" value="1"/>
</dbReference>
<dbReference type="GO" id="GO:0005634">
    <property type="term" value="C:nucleus"/>
    <property type="evidence" value="ECO:0007669"/>
    <property type="project" value="UniProtKB-SubCell"/>
</dbReference>
<dbReference type="EMBL" id="GL379821">
    <property type="protein sequence ID" value="EGT47875.1"/>
    <property type="molecule type" value="Genomic_DNA"/>
</dbReference>
<reference evidence="7" key="1">
    <citation type="submission" date="2011-07" db="EMBL/GenBank/DDBJ databases">
        <authorList>
            <consortium name="Caenorhabditis brenneri Sequencing and Analysis Consortium"/>
            <person name="Wilson R.K."/>
        </authorList>
    </citation>
    <scope>NUCLEOTIDE SEQUENCE [LARGE SCALE GENOMIC DNA]</scope>
    <source>
        <strain evidence="7">PB2801</strain>
    </source>
</reference>
<dbReference type="GO" id="GO:0000981">
    <property type="term" value="F:DNA-binding transcription factor activity, RNA polymerase II-specific"/>
    <property type="evidence" value="ECO:0007669"/>
    <property type="project" value="TreeGrafter"/>
</dbReference>
<dbReference type="InterPro" id="IPR000418">
    <property type="entry name" value="Ets_dom"/>
</dbReference>
<evidence type="ECO:0000256" key="3">
    <source>
        <dbReference type="RuleBase" id="RU004019"/>
    </source>
</evidence>
<dbReference type="AlphaFoldDB" id="G0MYY3"/>
<evidence type="ECO:0000256" key="1">
    <source>
        <dbReference type="ARBA" id="ARBA00005562"/>
    </source>
</evidence>
<keyword evidence="2 3" id="KW-0238">DNA-binding</keyword>
<accession>G0MYY3</accession>
<name>G0MYY3_CAEBE</name>
<feature type="compositionally biased region" description="Polar residues" evidence="4">
    <location>
        <begin position="129"/>
        <end position="144"/>
    </location>
</feature>
<dbReference type="InterPro" id="IPR036388">
    <property type="entry name" value="WH-like_DNA-bd_sf"/>
</dbReference>
<comment type="similarity">
    <text evidence="1 3">Belongs to the ETS family.</text>
</comment>
<dbReference type="SMART" id="SM00413">
    <property type="entry name" value="ETS"/>
    <property type="match status" value="1"/>
</dbReference>
<evidence type="ECO:0000256" key="2">
    <source>
        <dbReference type="ARBA" id="ARBA00023125"/>
    </source>
</evidence>
<dbReference type="InParanoid" id="G0MYY3"/>
<proteinExistence type="inferred from homology"/>
<evidence type="ECO:0000259" key="5">
    <source>
        <dbReference type="PROSITE" id="PS50061"/>
    </source>
</evidence>
<feature type="region of interest" description="Disordered" evidence="4">
    <location>
        <begin position="408"/>
        <end position="436"/>
    </location>
</feature>
<dbReference type="FunCoup" id="G0MYY3">
    <property type="interactions" value="153"/>
</dbReference>
<protein>
    <recommendedName>
        <fullName evidence="5">ETS domain-containing protein</fullName>
    </recommendedName>
</protein>
<dbReference type="PROSITE" id="PS50061">
    <property type="entry name" value="ETS_DOMAIN_3"/>
    <property type="match status" value="1"/>
</dbReference>
<dbReference type="OMA" id="ADSCQSE"/>
<organism evidence="7">
    <name type="scientific">Caenorhabditis brenneri</name>
    <name type="common">Nematode worm</name>
    <dbReference type="NCBI Taxonomy" id="135651"/>
    <lineage>
        <taxon>Eukaryota</taxon>
        <taxon>Metazoa</taxon>
        <taxon>Ecdysozoa</taxon>
        <taxon>Nematoda</taxon>
        <taxon>Chromadorea</taxon>
        <taxon>Rhabditida</taxon>
        <taxon>Rhabditina</taxon>
        <taxon>Rhabditomorpha</taxon>
        <taxon>Rhabditoidea</taxon>
        <taxon>Rhabditidae</taxon>
        <taxon>Peloderinae</taxon>
        <taxon>Caenorhabditis</taxon>
    </lineage>
</organism>
<dbReference type="GO" id="GO:0043565">
    <property type="term" value="F:sequence-specific DNA binding"/>
    <property type="evidence" value="ECO:0007669"/>
    <property type="project" value="InterPro"/>
</dbReference>
<dbReference type="Proteomes" id="UP000008068">
    <property type="component" value="Unassembled WGS sequence"/>
</dbReference>
<sequence length="436" mass="48172">MIQVQGQRTEPLLLVLPVGPKDSTSPIISILNSTTSSDVKINNNNDTEAHSNENIDDKDDQEGNTDVEMKTEVEEVGQWPRIERPTPKYADGRRISAPAVLAHGLFEIPTSCAVQITVLQQLLDRSTTLSLEPTNSPDSGVGNDSTPETSPSSSTQGRHAFAPPPLRSSFLSSMSSATIPPPPPQPIVTWQSPTIWPWIQQAQTANAADVTQRWLQSTLLCPTTSASHPNLLAIPTVAPPQTTNQLNTIPFVSSTVFTPTCGDLLTTCAPSNSAPSLLRPYLLETRRFSEPNPILPNQMAQKSVGKKPKEGQVTYLWEFLLKLLQDEQYSPKFIKWINQARGIFKLMDSKAVSRLWGLHKNKPGMNYETMGRALRYYYQRGILQKVDGQRLVYRFVHLPNDIISECDSSGDSADSYHSDSPKISPTSPKLEPSCEE</sequence>
<feature type="domain" description="ETS" evidence="5">
    <location>
        <begin position="314"/>
        <end position="396"/>
    </location>
</feature>
<dbReference type="FunFam" id="1.10.10.10:FF:000853">
    <property type="entry name" value="ETS-Like transcription Factor homolog"/>
    <property type="match status" value="1"/>
</dbReference>
<dbReference type="Pfam" id="PF00178">
    <property type="entry name" value="Ets"/>
    <property type="match status" value="1"/>
</dbReference>
<dbReference type="InterPro" id="IPR046328">
    <property type="entry name" value="ETS_fam"/>
</dbReference>
<evidence type="ECO:0000313" key="7">
    <source>
        <dbReference type="Proteomes" id="UP000008068"/>
    </source>
</evidence>
<dbReference type="OrthoDB" id="8196042at2759"/>
<feature type="region of interest" description="Disordered" evidence="4">
    <location>
        <begin position="129"/>
        <end position="185"/>
    </location>
</feature>